<dbReference type="InterPro" id="IPR037069">
    <property type="entry name" value="AcylCoA_DH/ox_N_sf"/>
</dbReference>
<evidence type="ECO:0000313" key="1">
    <source>
        <dbReference type="EMBL" id="GAA4457297.1"/>
    </source>
</evidence>
<dbReference type="Gene3D" id="2.40.110.10">
    <property type="entry name" value="Butyryl-CoA Dehydrogenase, subunit A, domain 2"/>
    <property type="match status" value="1"/>
</dbReference>
<reference evidence="2" key="1">
    <citation type="journal article" date="2019" name="Int. J. Syst. Evol. Microbiol.">
        <title>The Global Catalogue of Microorganisms (GCM) 10K type strain sequencing project: providing services to taxonomists for standard genome sequencing and annotation.</title>
        <authorList>
            <consortium name="The Broad Institute Genomics Platform"/>
            <consortium name="The Broad Institute Genome Sequencing Center for Infectious Disease"/>
            <person name="Wu L."/>
            <person name="Ma J."/>
        </authorList>
    </citation>
    <scope>NUCLEOTIDE SEQUENCE [LARGE SCALE GENOMIC DNA]</scope>
    <source>
        <strain evidence="2">JCM 17759</strain>
    </source>
</reference>
<protein>
    <recommendedName>
        <fullName evidence="3">Acyl-CoA dehydrogenase</fullName>
    </recommendedName>
</protein>
<comment type="caution">
    <text evidence="1">The sequence shown here is derived from an EMBL/GenBank/DDBJ whole genome shotgun (WGS) entry which is preliminary data.</text>
</comment>
<accession>A0ABP8MZW8</accession>
<organism evidence="1 2">
    <name type="scientific">Novipirellula rosea</name>
    <dbReference type="NCBI Taxonomy" id="1031540"/>
    <lineage>
        <taxon>Bacteria</taxon>
        <taxon>Pseudomonadati</taxon>
        <taxon>Planctomycetota</taxon>
        <taxon>Planctomycetia</taxon>
        <taxon>Pirellulales</taxon>
        <taxon>Pirellulaceae</taxon>
        <taxon>Novipirellula</taxon>
    </lineage>
</organism>
<dbReference type="EMBL" id="BAABGA010000040">
    <property type="protein sequence ID" value="GAA4457297.1"/>
    <property type="molecule type" value="Genomic_DNA"/>
</dbReference>
<evidence type="ECO:0000313" key="2">
    <source>
        <dbReference type="Proteomes" id="UP001500840"/>
    </source>
</evidence>
<dbReference type="RefSeq" id="WP_345323901.1">
    <property type="nucleotide sequence ID" value="NZ_BAABGA010000040.1"/>
</dbReference>
<sequence length="360" mass="38469">MSDSLLIRSPNDALGHPLLESLRDAAPRWNHVQDWPAEALRWCADAGVFRWFLPPESGGLGWSDEEQTRGYLLLSAADLTTTFVITQLMGSIRRIAGSENPAPAERWLEKLVSGDAFGTVGISHLTTSRRHLAKPVLLATETANGFLLDGMSPWVTGAPHGDVYVIGATMEDGRELLAAVPRSLAGVQPSPGTELVALSASCTDKLVLDKVAIDESMLIAGPIENVMQTGTGAGTGGLQTSTLAIGLSNAAIDFLIREALKRPDLQKIADEMQSEVLTLENDLLRAAAGDSTCDAAEIRGRANRMVLRSTQAALTAAKGAGYVQGHPVGKWCREALFFLVWSCPQPVTQAYLCELAGIQE</sequence>
<gene>
    <name evidence="1" type="ORF">GCM10023156_33870</name>
</gene>
<proteinExistence type="predicted"/>
<dbReference type="SUPFAM" id="SSF56645">
    <property type="entry name" value="Acyl-CoA dehydrogenase NM domain-like"/>
    <property type="match status" value="1"/>
</dbReference>
<dbReference type="Gene3D" id="1.10.540.10">
    <property type="entry name" value="Acyl-CoA dehydrogenase/oxidase, N-terminal domain"/>
    <property type="match status" value="1"/>
</dbReference>
<keyword evidence="2" id="KW-1185">Reference proteome</keyword>
<dbReference type="InterPro" id="IPR009100">
    <property type="entry name" value="AcylCoA_DH/oxidase_NM_dom_sf"/>
</dbReference>
<dbReference type="InterPro" id="IPR046373">
    <property type="entry name" value="Acyl-CoA_Oxase/DH_mid-dom_sf"/>
</dbReference>
<dbReference type="Proteomes" id="UP001500840">
    <property type="component" value="Unassembled WGS sequence"/>
</dbReference>
<name>A0ABP8MZW8_9BACT</name>
<dbReference type="PANTHER" id="PTHR43884:SF12">
    <property type="entry name" value="ISOVALERYL-COA DEHYDROGENASE, MITOCHONDRIAL-RELATED"/>
    <property type="match status" value="1"/>
</dbReference>
<evidence type="ECO:0008006" key="3">
    <source>
        <dbReference type="Google" id="ProtNLM"/>
    </source>
</evidence>
<dbReference type="PANTHER" id="PTHR43884">
    <property type="entry name" value="ACYL-COA DEHYDROGENASE"/>
    <property type="match status" value="1"/>
</dbReference>